<evidence type="ECO:0000256" key="9">
    <source>
        <dbReference type="ARBA" id="ARBA00023160"/>
    </source>
</evidence>
<dbReference type="NCBIfam" id="NF010177">
    <property type="entry name" value="PRK13656.1"/>
    <property type="match status" value="1"/>
</dbReference>
<dbReference type="NCBIfam" id="NF043048">
    <property type="entry name" value="EnoyACPredFabV"/>
    <property type="match status" value="1"/>
</dbReference>
<sequence>MIEPSIQGVIARNSHPAGCAAFLRSWAARCTAPNSNSALSAGLRVLVLGASSGYGLALRTVLLQEYAARTLGVAYERGPSGQYSGSAGWHLSAAFAELAAEQGLPGETLMLDAFAPASRQTVIETIRRDFGQVDLVVYSLAAGQRTVDGRKVRSAIKPAGAPYQGYQLDLATDQLQPVTLEPASSQEMADTVTVMGGEDWQQWMTALQEADVLAPSARSVAFSYIGPASTWPLYRDGTLGQAKADLHQRAQQINAQLQTLGGGAWVVVAKALVTKASIFIPGMAPYLMALYAVMKEQGVHEDCLDQMQRLCHSQLFAEQVHTDSDQLIRLDDWELAEPVQQAVDARLALLNPDNFMQYGDYQGVKQEFLAMNGFGIAGVDYSDEGA</sequence>
<accession>A0A8I1W5H3</accession>
<dbReference type="GO" id="GO:0050343">
    <property type="term" value="F:trans-2-enoyl-CoA reductase (NADH) activity"/>
    <property type="evidence" value="ECO:0007669"/>
    <property type="project" value="UniProtKB-EC"/>
</dbReference>
<gene>
    <name evidence="14" type="ORF">J2R62_04070</name>
</gene>
<evidence type="ECO:0000256" key="6">
    <source>
        <dbReference type="ARBA" id="ARBA00023002"/>
    </source>
</evidence>
<dbReference type="InterPro" id="IPR050048">
    <property type="entry name" value="FabV-like_NADH_b"/>
</dbReference>
<evidence type="ECO:0000259" key="12">
    <source>
        <dbReference type="Pfam" id="PF12241"/>
    </source>
</evidence>
<comment type="catalytic activity">
    <reaction evidence="10">
        <text>a 2,3-saturated acyl-CoA + NAD(+) = a (2E)-enoyl-CoA + NADH + H(+)</text>
        <dbReference type="Rhea" id="RHEA:18177"/>
        <dbReference type="ChEBI" id="CHEBI:15378"/>
        <dbReference type="ChEBI" id="CHEBI:57540"/>
        <dbReference type="ChEBI" id="CHEBI:57945"/>
        <dbReference type="ChEBI" id="CHEBI:58856"/>
        <dbReference type="ChEBI" id="CHEBI:65111"/>
        <dbReference type="EC" id="1.3.1.44"/>
    </reaction>
</comment>
<protein>
    <recommendedName>
        <fullName evidence="3">trans-2-enoyl-CoA reductase (NAD(+))</fullName>
        <ecNumber evidence="3">1.3.1.44</ecNumber>
    </recommendedName>
</protein>
<keyword evidence="7" id="KW-0520">NAD</keyword>
<dbReference type="RefSeq" id="WP_207541671.1">
    <property type="nucleotide sequence ID" value="NZ_JAFNAA010000003.1"/>
</dbReference>
<dbReference type="Gene3D" id="3.40.50.720">
    <property type="entry name" value="NAD(P)-binding Rossmann-like Domain"/>
    <property type="match status" value="1"/>
</dbReference>
<comment type="pathway">
    <text evidence="1">Lipid metabolism.</text>
</comment>
<keyword evidence="8" id="KW-0443">Lipid metabolism</keyword>
<dbReference type="SUPFAM" id="SSF51735">
    <property type="entry name" value="NAD(P)-binding Rossmann-fold domains"/>
    <property type="match status" value="1"/>
</dbReference>
<organism evidence="14 15">
    <name type="scientific">Plesiomonas shigelloides</name>
    <name type="common">Aeromonas shigelloides</name>
    <dbReference type="NCBI Taxonomy" id="703"/>
    <lineage>
        <taxon>Bacteria</taxon>
        <taxon>Pseudomonadati</taxon>
        <taxon>Pseudomonadota</taxon>
        <taxon>Gammaproteobacteria</taxon>
        <taxon>Enterobacterales</taxon>
        <taxon>Enterobacteriaceae</taxon>
        <taxon>Plesiomonas</taxon>
    </lineage>
</organism>
<dbReference type="PANTHER" id="PTHR37480:SF1">
    <property type="entry name" value="ENOYL-[ACYL-CARRIER-PROTEIN] REDUCTASE [NADH]"/>
    <property type="match status" value="1"/>
</dbReference>
<dbReference type="PANTHER" id="PTHR37480">
    <property type="entry name" value="ENOYL-[ACYL-CARRIER-PROTEIN] REDUCTASE [NADH]"/>
    <property type="match status" value="1"/>
</dbReference>
<evidence type="ECO:0000256" key="8">
    <source>
        <dbReference type="ARBA" id="ARBA00023098"/>
    </source>
</evidence>
<keyword evidence="6" id="KW-0560">Oxidoreductase</keyword>
<dbReference type="EMBL" id="JAFNAA010000003">
    <property type="protein sequence ID" value="MBO1107406.1"/>
    <property type="molecule type" value="Genomic_DNA"/>
</dbReference>
<dbReference type="Proteomes" id="UP000664658">
    <property type="component" value="Unassembled WGS sequence"/>
</dbReference>
<dbReference type="GO" id="GO:0006633">
    <property type="term" value="P:fatty acid biosynthetic process"/>
    <property type="evidence" value="ECO:0007669"/>
    <property type="project" value="UniProtKB-KW"/>
</dbReference>
<evidence type="ECO:0000256" key="7">
    <source>
        <dbReference type="ARBA" id="ARBA00023027"/>
    </source>
</evidence>
<dbReference type="InterPro" id="IPR010758">
    <property type="entry name" value="Trans-2-enoyl-CoA_reductase"/>
</dbReference>
<evidence type="ECO:0000256" key="4">
    <source>
        <dbReference type="ARBA" id="ARBA00022516"/>
    </source>
</evidence>
<dbReference type="AlphaFoldDB" id="A0A8I1W5H3"/>
<reference evidence="14" key="1">
    <citation type="submission" date="2021-03" db="EMBL/GenBank/DDBJ databases">
        <title>Plesiomonas shigelloides zfcc0051, isolated from zebrafish feces.</title>
        <authorList>
            <person name="Vanderhoek Z."/>
            <person name="Gaulke C."/>
        </authorList>
    </citation>
    <scope>NUCLEOTIDE SEQUENCE</scope>
    <source>
        <strain evidence="14">Zfcc0051</strain>
    </source>
</reference>
<keyword evidence="5" id="KW-0276">Fatty acid metabolism</keyword>
<evidence type="ECO:0000259" key="11">
    <source>
        <dbReference type="Pfam" id="PF07055"/>
    </source>
</evidence>
<evidence type="ECO:0000256" key="10">
    <source>
        <dbReference type="ARBA" id="ARBA00048302"/>
    </source>
</evidence>
<evidence type="ECO:0000313" key="14">
    <source>
        <dbReference type="EMBL" id="MBO1107406.1"/>
    </source>
</evidence>
<dbReference type="InterPro" id="IPR036291">
    <property type="entry name" value="NAD(P)-bd_dom_sf"/>
</dbReference>
<keyword evidence="9" id="KW-0275">Fatty acid biosynthesis</keyword>
<keyword evidence="4" id="KW-0444">Lipid biosynthesis</keyword>
<proteinExistence type="predicted"/>
<name>A0A8I1W5H3_PLESH</name>
<dbReference type="Pfam" id="PF07055">
    <property type="entry name" value="Eno-Rase_FAD_bd"/>
    <property type="match status" value="1"/>
</dbReference>
<comment type="caution">
    <text evidence="14">The sequence shown here is derived from an EMBL/GenBank/DDBJ whole genome shotgun (WGS) entry which is preliminary data.</text>
</comment>
<evidence type="ECO:0000256" key="3">
    <source>
        <dbReference type="ARBA" id="ARBA00011983"/>
    </source>
</evidence>
<evidence type="ECO:0000259" key="13">
    <source>
        <dbReference type="Pfam" id="PF12242"/>
    </source>
</evidence>
<feature type="domain" description="Trans-2-enoyl-CoA reductase catalytic" evidence="12">
    <location>
        <begin position="84"/>
        <end position="316"/>
    </location>
</feature>
<comment type="subunit">
    <text evidence="2">Monomer.</text>
</comment>
<dbReference type="GO" id="GO:0051287">
    <property type="term" value="F:NAD binding"/>
    <property type="evidence" value="ECO:0007669"/>
    <property type="project" value="TreeGrafter"/>
</dbReference>
<dbReference type="GO" id="GO:0004318">
    <property type="term" value="F:enoyl-[acyl-carrier-protein] reductase (NADH) activity"/>
    <property type="evidence" value="ECO:0007669"/>
    <property type="project" value="UniProtKB-ARBA"/>
</dbReference>
<evidence type="ECO:0000313" key="15">
    <source>
        <dbReference type="Proteomes" id="UP000664658"/>
    </source>
</evidence>
<feature type="domain" description="Enoyl reductase FAD binding" evidence="11">
    <location>
        <begin position="322"/>
        <end position="383"/>
    </location>
</feature>
<dbReference type="Pfam" id="PF12242">
    <property type="entry name" value="Eno-Rase_NADH_b"/>
    <property type="match status" value="1"/>
</dbReference>
<dbReference type="InterPro" id="IPR024906">
    <property type="entry name" value="Eno_Rdtase_FAD-bd_dom"/>
</dbReference>
<evidence type="ECO:0000256" key="1">
    <source>
        <dbReference type="ARBA" id="ARBA00005189"/>
    </source>
</evidence>
<feature type="domain" description="Trans-2-enoyl-CoA reductase-like NAD(P)H binding" evidence="13">
    <location>
        <begin position="1"/>
        <end position="80"/>
    </location>
</feature>
<dbReference type="Pfam" id="PF12241">
    <property type="entry name" value="Enoyl_reductase"/>
    <property type="match status" value="1"/>
</dbReference>
<evidence type="ECO:0000256" key="2">
    <source>
        <dbReference type="ARBA" id="ARBA00011245"/>
    </source>
</evidence>
<dbReference type="EC" id="1.3.1.44" evidence="3"/>
<dbReference type="InterPro" id="IPR024910">
    <property type="entry name" value="Enoyl-CoA_Rdtase_cat_dom"/>
</dbReference>
<evidence type="ECO:0000256" key="5">
    <source>
        <dbReference type="ARBA" id="ARBA00022832"/>
    </source>
</evidence>